<name>A0A2S0KK13_9ACTN</name>
<dbReference type="OrthoDB" id="4871005at2"/>
<dbReference type="AlphaFoldDB" id="A0A2S0KK13"/>
<dbReference type="EMBL" id="CP027433">
    <property type="protein sequence ID" value="AVM02028.1"/>
    <property type="molecule type" value="Genomic_DNA"/>
</dbReference>
<keyword evidence="2" id="KW-1185">Reference proteome</keyword>
<evidence type="ECO:0000313" key="1">
    <source>
        <dbReference type="EMBL" id="AVM02028.1"/>
    </source>
</evidence>
<accession>A0A2S0KK13</accession>
<proteinExistence type="predicted"/>
<dbReference type="Proteomes" id="UP000239814">
    <property type="component" value="Chromosome"/>
</dbReference>
<sequence length="152" mass="16318">MRAVDLDRVLASVDLQALLARVDLNQLLDDVDLNALLDGVDLNPVLARLDLNPVVAALDLQAVIETVDIDKVLEGVDVDAVLARTDLVGTAALVVDGIDLNNIVREASASVTTEMITDVRSGSERADDKVDQFVGRILRRKAAEQPRPGVTQ</sequence>
<organism evidence="1 2">
    <name type="scientific">Gordonia iterans</name>
    <dbReference type="NCBI Taxonomy" id="1004901"/>
    <lineage>
        <taxon>Bacteria</taxon>
        <taxon>Bacillati</taxon>
        <taxon>Actinomycetota</taxon>
        <taxon>Actinomycetes</taxon>
        <taxon>Mycobacteriales</taxon>
        <taxon>Gordoniaceae</taxon>
        <taxon>Gordonia</taxon>
    </lineage>
</organism>
<gene>
    <name evidence="1" type="ORF">C6V83_05000</name>
</gene>
<reference evidence="1 2" key="1">
    <citation type="submission" date="2018-03" db="EMBL/GenBank/DDBJ databases">
        <title>Characteristics and genome of n-alkane degrading marine bacteria Gordonia iterans isolated from crude oil contaminated in Tae-an, South Korea.</title>
        <authorList>
            <person name="Lee S.-S."/>
            <person name="Kim H."/>
        </authorList>
    </citation>
    <scope>NUCLEOTIDE SEQUENCE [LARGE SCALE GENOMIC DNA]</scope>
    <source>
        <strain evidence="1 2">Co17</strain>
    </source>
</reference>
<protein>
    <submittedName>
        <fullName evidence="1">Uncharacterized protein</fullName>
    </submittedName>
</protein>
<evidence type="ECO:0000313" key="2">
    <source>
        <dbReference type="Proteomes" id="UP000239814"/>
    </source>
</evidence>
<dbReference type="KEGG" id="git:C6V83_05000"/>